<dbReference type="GO" id="GO:0003677">
    <property type="term" value="F:DNA binding"/>
    <property type="evidence" value="ECO:0007669"/>
    <property type="project" value="InterPro"/>
</dbReference>
<sequence>MEARTGEVSERRIGLNVSPEQEPTFGARLRRLRKVSGLTQEELASRAGLTSNAVSALERGTRKHPYPHTVRSLADALGLSEDERTSLLAAVPKRNATELETSSPVPESSRFTLPSPPTPLLGRERELSEIRELFLSSSQVRLVTLTGIGGVGKTRLAMAVAHEVESHFPGGVAFVVLASLRDPALVIPTITRSLGLSGAEGQSSHETLHAYLREKRLLLVLDNFEHLLEAASEVVHLIEVCPGLVVLATSRAPLRVRGEQEYPVPPLALPSSTQNPTEEVVKAPSGRLFMERAQAVSPSFEVTNENAPSVAAICWRVAGLPLALELAAAKVRLLEPAALLSRLDQALSTAWARDLPERQRTMRATLDWSYDLLSEPERELFRRLSIFVGGFTLEAAEAVGAAGSVEVEDVLELVGTLVEQSLVVAGVAGGDEVRYGMLEPVRQYARERLEECGETEGARLKHAGFFLTLAERAAPELLGLGQVAWLNRLERESGNLRAAISRSLGAGAPETAARLGQALLSFWWIRGYHREGRRWTEAALEGSLPPALRIGALQVAGSMAYMQGDYPAAEARFREALLISRGEENPVGEGYARLGMGLVKMSRSEHEAATSDMEGALALFERCGEDYLASVSRVWLGTALLTRGQSERAERMCEEGLAWASRVQNPSLTYVALYNLAQLALARGDLEATTSMLGEGIKLSGRTKDRANLAHFLQALSAVEAFRGEAERSAVLIGAAEGSLREVGAPVYNFYRPDPSLQERAVGEARAVLGEAAFEEVREQGRVMSFEQAVAYALAGRR</sequence>
<name>A0A6J4R3U3_9ACTN</name>
<dbReference type="InterPro" id="IPR058852">
    <property type="entry name" value="HTH_77"/>
</dbReference>
<dbReference type="Pfam" id="PF00931">
    <property type="entry name" value="NB-ARC"/>
    <property type="match status" value="1"/>
</dbReference>
<dbReference type="InterPro" id="IPR001387">
    <property type="entry name" value="Cro/C1-type_HTH"/>
</dbReference>
<proteinExistence type="predicted"/>
<dbReference type="SUPFAM" id="SSF47413">
    <property type="entry name" value="lambda repressor-like DNA-binding domains"/>
    <property type="match status" value="1"/>
</dbReference>
<dbReference type="SUPFAM" id="SSF52540">
    <property type="entry name" value="P-loop containing nucleoside triphosphate hydrolases"/>
    <property type="match status" value="1"/>
</dbReference>
<dbReference type="CDD" id="cd00093">
    <property type="entry name" value="HTH_XRE"/>
    <property type="match status" value="1"/>
</dbReference>
<protein>
    <recommendedName>
        <fullName evidence="2">HTH cro/C1-type domain-containing protein</fullName>
    </recommendedName>
</protein>
<gene>
    <name evidence="3" type="ORF">AVDCRST_MAG37-3343</name>
</gene>
<accession>A0A6J4R3U3</accession>
<dbReference type="GO" id="GO:0043531">
    <property type="term" value="F:ADP binding"/>
    <property type="evidence" value="ECO:0007669"/>
    <property type="project" value="InterPro"/>
</dbReference>
<feature type="compositionally biased region" description="Polar residues" evidence="1">
    <location>
        <begin position="98"/>
        <end position="112"/>
    </location>
</feature>
<dbReference type="InterPro" id="IPR002182">
    <property type="entry name" value="NB-ARC"/>
</dbReference>
<feature type="region of interest" description="Disordered" evidence="1">
    <location>
        <begin position="93"/>
        <end position="120"/>
    </location>
</feature>
<dbReference type="SUPFAM" id="SSF48452">
    <property type="entry name" value="TPR-like"/>
    <property type="match status" value="1"/>
</dbReference>
<evidence type="ECO:0000313" key="3">
    <source>
        <dbReference type="EMBL" id="CAA9458182.1"/>
    </source>
</evidence>
<dbReference type="Pfam" id="PF13560">
    <property type="entry name" value="HTH_31"/>
    <property type="match status" value="1"/>
</dbReference>
<reference evidence="3" key="1">
    <citation type="submission" date="2020-02" db="EMBL/GenBank/DDBJ databases">
        <authorList>
            <person name="Meier V. D."/>
        </authorList>
    </citation>
    <scope>NUCLEOTIDE SEQUENCE</scope>
    <source>
        <strain evidence="3">AVDCRST_MAG37</strain>
    </source>
</reference>
<dbReference type="InterPro" id="IPR027417">
    <property type="entry name" value="P-loop_NTPase"/>
</dbReference>
<dbReference type="PANTHER" id="PTHR47691:SF3">
    <property type="entry name" value="HTH-TYPE TRANSCRIPTIONAL REGULATOR RV0890C-RELATED"/>
    <property type="match status" value="1"/>
</dbReference>
<dbReference type="InterPro" id="IPR010982">
    <property type="entry name" value="Lambda_DNA-bd_dom_sf"/>
</dbReference>
<dbReference type="Gene3D" id="3.40.50.300">
    <property type="entry name" value="P-loop containing nucleotide triphosphate hydrolases"/>
    <property type="match status" value="1"/>
</dbReference>
<evidence type="ECO:0000259" key="2">
    <source>
        <dbReference type="PROSITE" id="PS50943"/>
    </source>
</evidence>
<dbReference type="InterPro" id="IPR011990">
    <property type="entry name" value="TPR-like_helical_dom_sf"/>
</dbReference>
<dbReference type="EMBL" id="CADCVD010000168">
    <property type="protein sequence ID" value="CAA9458182.1"/>
    <property type="molecule type" value="Genomic_DNA"/>
</dbReference>
<dbReference type="PRINTS" id="PR00364">
    <property type="entry name" value="DISEASERSIST"/>
</dbReference>
<dbReference type="Gene3D" id="1.25.40.10">
    <property type="entry name" value="Tetratricopeptide repeat domain"/>
    <property type="match status" value="1"/>
</dbReference>
<dbReference type="SMART" id="SM00530">
    <property type="entry name" value="HTH_XRE"/>
    <property type="match status" value="1"/>
</dbReference>
<dbReference type="Pfam" id="PF25872">
    <property type="entry name" value="HTH_77"/>
    <property type="match status" value="1"/>
</dbReference>
<evidence type="ECO:0000256" key="1">
    <source>
        <dbReference type="SAM" id="MobiDB-lite"/>
    </source>
</evidence>
<dbReference type="PANTHER" id="PTHR47691">
    <property type="entry name" value="REGULATOR-RELATED"/>
    <property type="match status" value="1"/>
</dbReference>
<organism evidence="3">
    <name type="scientific">uncultured Rubrobacteraceae bacterium</name>
    <dbReference type="NCBI Taxonomy" id="349277"/>
    <lineage>
        <taxon>Bacteria</taxon>
        <taxon>Bacillati</taxon>
        <taxon>Actinomycetota</taxon>
        <taxon>Rubrobacteria</taxon>
        <taxon>Rubrobacterales</taxon>
        <taxon>Rubrobacteraceae</taxon>
        <taxon>environmental samples</taxon>
    </lineage>
</organism>
<dbReference type="AlphaFoldDB" id="A0A6J4R3U3"/>
<feature type="domain" description="HTH cro/C1-type" evidence="2">
    <location>
        <begin position="29"/>
        <end position="84"/>
    </location>
</feature>
<dbReference type="Gene3D" id="1.10.260.40">
    <property type="entry name" value="lambda repressor-like DNA-binding domains"/>
    <property type="match status" value="1"/>
</dbReference>
<dbReference type="PROSITE" id="PS50943">
    <property type="entry name" value="HTH_CROC1"/>
    <property type="match status" value="1"/>
</dbReference>